<name>A0A9X1XUC7_9FLAO</name>
<dbReference type="Pfam" id="PF07715">
    <property type="entry name" value="Plug"/>
    <property type="match status" value="1"/>
</dbReference>
<dbReference type="InterPro" id="IPR023996">
    <property type="entry name" value="TonB-dep_OMP_SusC/RagA"/>
</dbReference>
<accession>A0A9X1XUC7</accession>
<keyword evidence="6 7" id="KW-0998">Cell outer membrane</keyword>
<dbReference type="Pfam" id="PF13715">
    <property type="entry name" value="CarbopepD_reg_2"/>
    <property type="match status" value="1"/>
</dbReference>
<dbReference type="InterPro" id="IPR008969">
    <property type="entry name" value="CarboxyPept-like_regulatory"/>
</dbReference>
<keyword evidence="12" id="KW-1185">Reference proteome</keyword>
<comment type="subcellular location">
    <subcellularLocation>
        <location evidence="1 7">Cell outer membrane</location>
        <topology evidence="1 7">Multi-pass membrane protein</topology>
    </subcellularLocation>
</comment>
<organism evidence="11 12">
    <name type="scientific">Flavobacterium pygoscelis</name>
    <dbReference type="NCBI Taxonomy" id="2893176"/>
    <lineage>
        <taxon>Bacteria</taxon>
        <taxon>Pseudomonadati</taxon>
        <taxon>Bacteroidota</taxon>
        <taxon>Flavobacteriia</taxon>
        <taxon>Flavobacteriales</taxon>
        <taxon>Flavobacteriaceae</taxon>
        <taxon>Flavobacterium</taxon>
    </lineage>
</organism>
<evidence type="ECO:0000256" key="6">
    <source>
        <dbReference type="ARBA" id="ARBA00023237"/>
    </source>
</evidence>
<dbReference type="InterPro" id="IPR036942">
    <property type="entry name" value="Beta-barrel_TonB_sf"/>
</dbReference>
<comment type="caution">
    <text evidence="11">The sequence shown here is derived from an EMBL/GenBank/DDBJ whole genome shotgun (WGS) entry which is preliminary data.</text>
</comment>
<keyword evidence="5 7" id="KW-0472">Membrane</keyword>
<dbReference type="EMBL" id="JALNUB010000003">
    <property type="protein sequence ID" value="MCK8141526.1"/>
    <property type="molecule type" value="Genomic_DNA"/>
</dbReference>
<keyword evidence="2 7" id="KW-0813">Transport</keyword>
<dbReference type="Gene3D" id="2.170.130.10">
    <property type="entry name" value="TonB-dependent receptor, plug domain"/>
    <property type="match status" value="1"/>
</dbReference>
<dbReference type="InterPro" id="IPR039426">
    <property type="entry name" value="TonB-dep_rcpt-like"/>
</dbReference>
<gene>
    <name evidence="11" type="ORF">MW871_06420</name>
</gene>
<reference evidence="11" key="1">
    <citation type="submission" date="2022-04" db="EMBL/GenBank/DDBJ databases">
        <title>Flavobacterium pygoscelis sp. nov. isolated from Chinstrap chick (Pygoscelis antarcticus).</title>
        <authorList>
            <person name="Irgang R."/>
            <person name="Poblete-Morales M."/>
            <person name="Avendano-Herrera R."/>
        </authorList>
    </citation>
    <scope>NUCLEOTIDE SEQUENCE</scope>
    <source>
        <strain evidence="11">I-SCBP12n</strain>
    </source>
</reference>
<evidence type="ECO:0000256" key="4">
    <source>
        <dbReference type="ARBA" id="ARBA00022692"/>
    </source>
</evidence>
<feature type="signal peptide" evidence="9">
    <location>
        <begin position="1"/>
        <end position="22"/>
    </location>
</feature>
<keyword evidence="3 7" id="KW-1134">Transmembrane beta strand</keyword>
<evidence type="ECO:0000256" key="7">
    <source>
        <dbReference type="PROSITE-ProRule" id="PRU01360"/>
    </source>
</evidence>
<evidence type="ECO:0000256" key="9">
    <source>
        <dbReference type="SAM" id="SignalP"/>
    </source>
</evidence>
<evidence type="ECO:0000256" key="5">
    <source>
        <dbReference type="ARBA" id="ARBA00023136"/>
    </source>
</evidence>
<comment type="similarity">
    <text evidence="7">Belongs to the TonB-dependent receptor family.</text>
</comment>
<dbReference type="GO" id="GO:0009279">
    <property type="term" value="C:cell outer membrane"/>
    <property type="evidence" value="ECO:0007669"/>
    <property type="project" value="UniProtKB-SubCell"/>
</dbReference>
<evidence type="ECO:0000313" key="11">
    <source>
        <dbReference type="EMBL" id="MCK8141526.1"/>
    </source>
</evidence>
<dbReference type="Proteomes" id="UP001139260">
    <property type="component" value="Unassembled WGS sequence"/>
</dbReference>
<evidence type="ECO:0000313" key="12">
    <source>
        <dbReference type="Proteomes" id="UP001139260"/>
    </source>
</evidence>
<feature type="domain" description="TonB-dependent receptor plug" evidence="10">
    <location>
        <begin position="117"/>
        <end position="224"/>
    </location>
</feature>
<evidence type="ECO:0000256" key="2">
    <source>
        <dbReference type="ARBA" id="ARBA00022448"/>
    </source>
</evidence>
<keyword evidence="4 7" id="KW-0812">Transmembrane</keyword>
<dbReference type="SUPFAM" id="SSF56935">
    <property type="entry name" value="Porins"/>
    <property type="match status" value="1"/>
</dbReference>
<dbReference type="RefSeq" id="WP_248427982.1">
    <property type="nucleotide sequence ID" value="NZ_JALNUB010000003.1"/>
</dbReference>
<proteinExistence type="inferred from homology"/>
<evidence type="ECO:0000259" key="10">
    <source>
        <dbReference type="Pfam" id="PF07715"/>
    </source>
</evidence>
<dbReference type="SUPFAM" id="SSF49464">
    <property type="entry name" value="Carboxypeptidase regulatory domain-like"/>
    <property type="match status" value="1"/>
</dbReference>
<dbReference type="Gene3D" id="2.60.40.1120">
    <property type="entry name" value="Carboxypeptidase-like, regulatory domain"/>
    <property type="match status" value="1"/>
</dbReference>
<dbReference type="PROSITE" id="PS52016">
    <property type="entry name" value="TONB_DEPENDENT_REC_3"/>
    <property type="match status" value="1"/>
</dbReference>
<evidence type="ECO:0000256" key="3">
    <source>
        <dbReference type="ARBA" id="ARBA00022452"/>
    </source>
</evidence>
<feature type="chain" id="PRO_5040932831" evidence="9">
    <location>
        <begin position="23"/>
        <end position="1032"/>
    </location>
</feature>
<dbReference type="NCBIfam" id="TIGR04056">
    <property type="entry name" value="OMP_RagA_SusC"/>
    <property type="match status" value="1"/>
</dbReference>
<protein>
    <submittedName>
        <fullName evidence="11">SusC/RagA family TonB-linked outer membrane protein</fullName>
    </submittedName>
</protein>
<feature type="region of interest" description="Disordered" evidence="8">
    <location>
        <begin position="996"/>
        <end position="1016"/>
    </location>
</feature>
<dbReference type="InterPro" id="IPR012910">
    <property type="entry name" value="Plug_dom"/>
</dbReference>
<sequence length="1032" mass="111594">MKLKFNGFLVLLLVLAAQITFGQERVVSGTVSDNAGMPLPGASVLVKGTKNGTQTDFDGTYSIKVSPNQMLIFTYIGMKTQELPATSSIVNAKLKDDSVQLEGVVVVGVLGIKRSKNALTSATQIVSSKELTQAANPNVVQSLVGKVSGLQINKSSSGVNGTTRIVLRGSRSITGNNEALIVIDNAISTSAALQQLPPELIESVNVIKGMQGAALYGEQGVNGVILVTTVKGKEKGRITVNVNSAVDFETVAYLPKTQQKYGQGWDGVQDPQENGSWGLPYDGVLRPTGLPQADGNRFERPYSAIKNNIKDFYQTGITSQNGFSINAGSTDSYALISANKVKTDFVVNGDKLERNSFLFKAGKKINRLSIDGSVNYSHQKSSETSSTLLNDLIQTPGNIDLNLFKNSGNEGNYTIYFKNPFWTIDNNRSDSRRSFINTIAALKYDLNKNISITYTGNLQFTARDAQSHINQYRETPALAGAGANRNQTSEFFSNQSYLRTYYGDLLVNFNYNLTEDLSLKANVGSNMQDRNYRITSQGGQNLDIPGWYHINNVLSPSSPSSLDNRSQKSNRASVLANVDLAYRDYLFLNLTGRNDWTSVLSKENNNFFYPSAGISFVPTLAFEGLKSETLNYLKLSANIVKVGNSSSIQPYAISEIGVFPTGFPYGQLGSYIVNQRPTDKNIKPEFVTTKELNLNIGLFNNRITIDGSAYISETKDLITSATASSASGLATSQSNIGDMTTKGLEIDLGLIPIKTENFSWKLRASYSTNKSVINSLAAGANEINLLSDANTGTGVFAQVGQEFPLIKGSTFVRDANGGIIVNQFGLPTRSSSNSILGKATPDYILGLTNSIEFKGITLTAVMDYRTGHQIISGTKYDLTWPGRLVESADFDREVGFILPNSVIQTAPGSGVYVPNNSVYTAAGYDPNGIIDYYATASRTGEHNVIDATAFKVRELSLSYSMPTSIIERMGLTALRFGINARNPFTVLADANKGYTDPEASDSTANNGNGIGYSGTGQYPNTRTFGGSINLTF</sequence>
<dbReference type="Gene3D" id="2.40.170.20">
    <property type="entry name" value="TonB-dependent receptor, beta-barrel domain"/>
    <property type="match status" value="1"/>
</dbReference>
<keyword evidence="9" id="KW-0732">Signal</keyword>
<evidence type="ECO:0000256" key="8">
    <source>
        <dbReference type="SAM" id="MobiDB-lite"/>
    </source>
</evidence>
<dbReference type="InterPro" id="IPR037066">
    <property type="entry name" value="Plug_dom_sf"/>
</dbReference>
<evidence type="ECO:0000256" key="1">
    <source>
        <dbReference type="ARBA" id="ARBA00004571"/>
    </source>
</evidence>
<dbReference type="AlphaFoldDB" id="A0A9X1XUC7"/>